<organism evidence="2 3">
    <name type="scientific">Cephalotus follicularis</name>
    <name type="common">Albany pitcher plant</name>
    <dbReference type="NCBI Taxonomy" id="3775"/>
    <lineage>
        <taxon>Eukaryota</taxon>
        <taxon>Viridiplantae</taxon>
        <taxon>Streptophyta</taxon>
        <taxon>Embryophyta</taxon>
        <taxon>Tracheophyta</taxon>
        <taxon>Spermatophyta</taxon>
        <taxon>Magnoliopsida</taxon>
        <taxon>eudicotyledons</taxon>
        <taxon>Gunneridae</taxon>
        <taxon>Pentapetalae</taxon>
        <taxon>rosids</taxon>
        <taxon>fabids</taxon>
        <taxon>Oxalidales</taxon>
        <taxon>Cephalotaceae</taxon>
        <taxon>Cephalotus</taxon>
    </lineage>
</organism>
<dbReference type="AlphaFoldDB" id="A0A1Q3AZ57"/>
<dbReference type="PANTHER" id="PTHR33223">
    <property type="entry name" value="CCHC-TYPE DOMAIN-CONTAINING PROTEIN"/>
    <property type="match status" value="1"/>
</dbReference>
<evidence type="ECO:0000313" key="3">
    <source>
        <dbReference type="Proteomes" id="UP000187406"/>
    </source>
</evidence>
<name>A0A1Q3AZ57_CEPFO</name>
<keyword evidence="3" id="KW-1185">Reference proteome</keyword>
<dbReference type="OrthoDB" id="1740536at2759"/>
<gene>
    <name evidence="2" type="ORF">CFOL_v3_04351</name>
</gene>
<protein>
    <recommendedName>
        <fullName evidence="4">Retrotransposon gag domain-containing protein</fullName>
    </recommendedName>
</protein>
<feature type="region of interest" description="Disordered" evidence="1">
    <location>
        <begin position="85"/>
        <end position="126"/>
    </location>
</feature>
<sequence>MVHGRNEPLRDYLNRFNKESLTVKDLEPSFARAALNSGLKNDSLFTFSLLKKPVVDMVDLLRKAERYINAEEGMAARKQKISWAGHQVEKGEHSRNAPAKEEKRKERSELHRDDLRHKLSKREESPRRGAHILAYNSFAPLLETRTRILAMEKDKVPIQWPAPLRSSAKKRDVDKFFQYHRDHGHDTEECRHLKNQIEDLIRRGHLRKYVDRDAPRERKEHREETPQ</sequence>
<evidence type="ECO:0000256" key="1">
    <source>
        <dbReference type="SAM" id="MobiDB-lite"/>
    </source>
</evidence>
<proteinExistence type="predicted"/>
<dbReference type="Proteomes" id="UP000187406">
    <property type="component" value="Unassembled WGS sequence"/>
</dbReference>
<comment type="caution">
    <text evidence="2">The sequence shown here is derived from an EMBL/GenBank/DDBJ whole genome shotgun (WGS) entry which is preliminary data.</text>
</comment>
<dbReference type="InParanoid" id="A0A1Q3AZ57"/>
<feature type="compositionally biased region" description="Basic and acidic residues" evidence="1">
    <location>
        <begin position="87"/>
        <end position="126"/>
    </location>
</feature>
<dbReference type="PANTHER" id="PTHR33223:SF10">
    <property type="entry name" value="AMINOTRANSFERASE-LIKE PLANT MOBILE DOMAIN-CONTAINING PROTEIN"/>
    <property type="match status" value="1"/>
</dbReference>
<accession>A0A1Q3AZ57</accession>
<dbReference type="EMBL" id="BDDD01000173">
    <property type="protein sequence ID" value="GAV60823.1"/>
    <property type="molecule type" value="Genomic_DNA"/>
</dbReference>
<evidence type="ECO:0008006" key="4">
    <source>
        <dbReference type="Google" id="ProtNLM"/>
    </source>
</evidence>
<evidence type="ECO:0000313" key="2">
    <source>
        <dbReference type="EMBL" id="GAV60823.1"/>
    </source>
</evidence>
<reference evidence="3" key="1">
    <citation type="submission" date="2016-04" db="EMBL/GenBank/DDBJ databases">
        <title>Cephalotus genome sequencing.</title>
        <authorList>
            <person name="Fukushima K."/>
            <person name="Hasebe M."/>
            <person name="Fang X."/>
        </authorList>
    </citation>
    <scope>NUCLEOTIDE SEQUENCE [LARGE SCALE GENOMIC DNA]</scope>
    <source>
        <strain evidence="3">cv. St1</strain>
    </source>
</reference>